<feature type="compositionally biased region" description="Basic and acidic residues" evidence="1">
    <location>
        <begin position="35"/>
        <end position="50"/>
    </location>
</feature>
<name>A0A9W6QRF4_9PSEU</name>
<organism evidence="2 3">
    <name type="scientific">Actinokineospora globicatena</name>
    <dbReference type="NCBI Taxonomy" id="103729"/>
    <lineage>
        <taxon>Bacteria</taxon>
        <taxon>Bacillati</taxon>
        <taxon>Actinomycetota</taxon>
        <taxon>Actinomycetes</taxon>
        <taxon>Pseudonocardiales</taxon>
        <taxon>Pseudonocardiaceae</taxon>
        <taxon>Actinokineospora</taxon>
    </lineage>
</organism>
<dbReference type="Proteomes" id="UP001165042">
    <property type="component" value="Unassembled WGS sequence"/>
</dbReference>
<dbReference type="AlphaFoldDB" id="A0A9W6QRF4"/>
<evidence type="ECO:0000313" key="2">
    <source>
        <dbReference type="EMBL" id="GLW93284.1"/>
    </source>
</evidence>
<protein>
    <submittedName>
        <fullName evidence="2">Uncharacterized protein</fullName>
    </submittedName>
</protein>
<keyword evidence="3" id="KW-1185">Reference proteome</keyword>
<sequence length="119" mass="12360">MGGVESLCGVGGAESMWGTEPSDTVVTGDLQGVRTEQDERGDRATVDGHTRHTAHTTRGAATGSGGFAAELLPVDTRTTRLGRPAAALPSVVAQVILVPVVPGWRYPYKATQVPRPAPV</sequence>
<evidence type="ECO:0000313" key="3">
    <source>
        <dbReference type="Proteomes" id="UP001165042"/>
    </source>
</evidence>
<reference evidence="2" key="1">
    <citation type="submission" date="2023-02" db="EMBL/GenBank/DDBJ databases">
        <title>Actinokineospora globicatena NBRC 15670.</title>
        <authorList>
            <person name="Ichikawa N."/>
            <person name="Sato H."/>
            <person name="Tonouchi N."/>
        </authorList>
    </citation>
    <scope>NUCLEOTIDE SEQUENCE</scope>
    <source>
        <strain evidence="2">NBRC 15670</strain>
    </source>
</reference>
<evidence type="ECO:0000256" key="1">
    <source>
        <dbReference type="SAM" id="MobiDB-lite"/>
    </source>
</evidence>
<feature type="region of interest" description="Disordered" evidence="1">
    <location>
        <begin position="32"/>
        <end position="64"/>
    </location>
</feature>
<proteinExistence type="predicted"/>
<accession>A0A9W6QRF4</accession>
<dbReference type="EMBL" id="BSSD01000006">
    <property type="protein sequence ID" value="GLW93284.1"/>
    <property type="molecule type" value="Genomic_DNA"/>
</dbReference>
<gene>
    <name evidence="2" type="ORF">Aglo03_41000</name>
</gene>
<comment type="caution">
    <text evidence="2">The sequence shown here is derived from an EMBL/GenBank/DDBJ whole genome shotgun (WGS) entry which is preliminary data.</text>
</comment>